<dbReference type="Pfam" id="PF01757">
    <property type="entry name" value="Acyl_transf_3"/>
    <property type="match status" value="1"/>
</dbReference>
<accession>A0A8K0CTS1</accession>
<dbReference type="InterPro" id="IPR002656">
    <property type="entry name" value="Acyl_transf_3_dom"/>
</dbReference>
<dbReference type="PANTHER" id="PTHR11161:SF71">
    <property type="entry name" value="NOSE RESISTANT-TO-FLUOXETINE PROTEIN N-TERMINAL DOMAIN-CONTAINING PROTEIN"/>
    <property type="match status" value="1"/>
</dbReference>
<keyword evidence="1" id="KW-0472">Membrane</keyword>
<dbReference type="AlphaFoldDB" id="A0A8K0CTS1"/>
<feature type="domain" description="Acyltransferase 3" evidence="2">
    <location>
        <begin position="2"/>
        <end position="203"/>
    </location>
</feature>
<gene>
    <name evidence="4" type="ORF">ILUMI_14284</name>
    <name evidence="3" type="ORF">ILUMI_15072</name>
</gene>
<proteinExistence type="predicted"/>
<dbReference type="InterPro" id="IPR052728">
    <property type="entry name" value="O2_lipid_transport_reg"/>
</dbReference>
<feature type="transmembrane region" description="Helical" evidence="1">
    <location>
        <begin position="32"/>
        <end position="54"/>
    </location>
</feature>
<sequence>MIHSWYLPCDFHFFILGIIVAMLLNKHKRIGFSLLVFLFILSVIIPFALTVVYLRPALLQFYPDALRAPKSHPDFRLTYTKSHTRAVPYIVGMFAGYIYYRLKNTTKNLSRISSHALTLGSFLLLFATVVTGSIFYDRYHEYNAIESGAYAGLHRVAWSIGTVGLLFSASYGHATVLKSVLSWSPWIPLGKLVYGAYLIHMTFQLRSVAMSTTPQYFTYFDVVS</sequence>
<reference evidence="3" key="1">
    <citation type="submission" date="2019-08" db="EMBL/GenBank/DDBJ databases">
        <title>The genome of the North American firefly Photinus pyralis.</title>
        <authorList>
            <consortium name="Photinus pyralis genome working group"/>
            <person name="Fallon T.R."/>
            <person name="Sander Lower S.E."/>
            <person name="Weng J.-K."/>
        </authorList>
    </citation>
    <scope>NUCLEOTIDE SEQUENCE</scope>
    <source>
        <strain evidence="3">TRF0915ILg1</strain>
        <tissue evidence="3">Whole body</tissue>
    </source>
</reference>
<protein>
    <recommendedName>
        <fullName evidence="2">Acyltransferase 3 domain-containing protein</fullName>
    </recommendedName>
</protein>
<organism evidence="3 5">
    <name type="scientific">Ignelater luminosus</name>
    <name type="common">Cucubano</name>
    <name type="synonym">Pyrophorus luminosus</name>
    <dbReference type="NCBI Taxonomy" id="2038154"/>
    <lineage>
        <taxon>Eukaryota</taxon>
        <taxon>Metazoa</taxon>
        <taxon>Ecdysozoa</taxon>
        <taxon>Arthropoda</taxon>
        <taxon>Hexapoda</taxon>
        <taxon>Insecta</taxon>
        <taxon>Pterygota</taxon>
        <taxon>Neoptera</taxon>
        <taxon>Endopterygota</taxon>
        <taxon>Coleoptera</taxon>
        <taxon>Polyphaga</taxon>
        <taxon>Elateriformia</taxon>
        <taxon>Elateroidea</taxon>
        <taxon>Elateridae</taxon>
        <taxon>Agrypninae</taxon>
        <taxon>Pyrophorini</taxon>
        <taxon>Ignelater</taxon>
    </lineage>
</organism>
<evidence type="ECO:0000313" key="3">
    <source>
        <dbReference type="EMBL" id="KAF2891101.1"/>
    </source>
</evidence>
<dbReference type="EMBL" id="VTPC01038844">
    <property type="protein sequence ID" value="KAF2891101.1"/>
    <property type="molecule type" value="Genomic_DNA"/>
</dbReference>
<feature type="transmembrane region" description="Helical" evidence="1">
    <location>
        <begin position="114"/>
        <end position="136"/>
    </location>
</feature>
<evidence type="ECO:0000256" key="1">
    <source>
        <dbReference type="SAM" id="Phobius"/>
    </source>
</evidence>
<keyword evidence="1" id="KW-0812">Transmembrane</keyword>
<evidence type="ECO:0000313" key="4">
    <source>
        <dbReference type="EMBL" id="KAF2891889.1"/>
    </source>
</evidence>
<comment type="caution">
    <text evidence="3">The sequence shown here is derived from an EMBL/GenBank/DDBJ whole genome shotgun (WGS) entry which is preliminary data.</text>
</comment>
<keyword evidence="5" id="KW-1185">Reference proteome</keyword>
<feature type="transmembrane region" description="Helical" evidence="1">
    <location>
        <begin position="156"/>
        <end position="177"/>
    </location>
</feature>
<name>A0A8K0CTS1_IGNLU</name>
<dbReference type="EMBL" id="VTPC01020591">
    <property type="protein sequence ID" value="KAF2891889.1"/>
    <property type="molecule type" value="Genomic_DNA"/>
</dbReference>
<feature type="transmembrane region" description="Helical" evidence="1">
    <location>
        <begin position="86"/>
        <end position="102"/>
    </location>
</feature>
<dbReference type="Proteomes" id="UP000801492">
    <property type="component" value="Unassembled WGS sequence"/>
</dbReference>
<keyword evidence="1" id="KW-1133">Transmembrane helix</keyword>
<feature type="transmembrane region" description="Helical" evidence="1">
    <location>
        <begin position="6"/>
        <end position="25"/>
    </location>
</feature>
<dbReference type="OrthoDB" id="6585993at2759"/>
<evidence type="ECO:0000313" key="5">
    <source>
        <dbReference type="Proteomes" id="UP000801492"/>
    </source>
</evidence>
<dbReference type="GO" id="GO:0016747">
    <property type="term" value="F:acyltransferase activity, transferring groups other than amino-acyl groups"/>
    <property type="evidence" value="ECO:0007669"/>
    <property type="project" value="InterPro"/>
</dbReference>
<dbReference type="PANTHER" id="PTHR11161">
    <property type="entry name" value="O-ACYLTRANSFERASE"/>
    <property type="match status" value="1"/>
</dbReference>
<evidence type="ECO:0000259" key="2">
    <source>
        <dbReference type="Pfam" id="PF01757"/>
    </source>
</evidence>